<gene>
    <name evidence="22 23 24 25" type="primary">LOC102384063</name>
</gene>
<dbReference type="FunFam" id="3.40.50.10140:FF:000001">
    <property type="entry name" value="Toll-like receptor 2"/>
    <property type="match status" value="1"/>
</dbReference>
<evidence type="ECO:0000256" key="9">
    <source>
        <dbReference type="ARBA" id="ARBA00022989"/>
    </source>
</evidence>
<dbReference type="RefSeq" id="XP_025071084.1">
    <property type="nucleotide sequence ID" value="XM_025215299.1"/>
</dbReference>
<keyword evidence="10" id="KW-0520">NAD</keyword>
<sequence length="837" mass="95324">MLTALLANACMTLGLLLTGLVGGAGALPCSTLSDTTMICKGQNLVSIPRDLPSSIMFLDLSYNRLQEVPTAAFSGLPQLRQLDLGFNNLSRLAADAFVTNVRLEKLRLFNNSLQEIPSLALKPLKNLKWLDMSNNLYPRATLDGVFSTLRSLQELSMGGPLIQVLGQQDFQPLRNITLNKFSLKTASSLLAYEEGAFQPLNTTVLWCDIALDQNPKALPMMLRDLRGSPVRHLRFRNLFEFTYYTQSLDIFTGLAEVEAQELVFYRGKFNENLLRLVLLNVQKSRIRDLSLVAIDFARSPQWNRSEAGLLRPRLDHLLLKDISNPDILRFDWTFTWFSQVTNLSIINVNFNFVPCDAWDEMRSVVFLDISRNRLQDAYLYNQACHYQDIMPKMEQFLLAHNELTKLDILAMITVTWPRLTHINASYNSLGAQQGSCRWNPGLVWLSLHHNLVTTEAFQCLPTTLRYLDLSDSQVDRLEMDYFARSTELQELRLSGNKIKFIPSEWRCPSLRVLAIDGNSFGVISKGSFANMPQLSKLQANNNPYHCTCDLYSFLQETRERGRLTLVGWPQGWTCYHPEALLDTAVAAYAPGLVECDVRVVVAISVAVTAVVVVACMVLCWRFDVPWYLRATFHIVQSRYRARRAQPARTYAYHAFISYSYSDADWVRQELLQRLESAQPPYRVCIHERDFTPGRWIIDNIIENIENSYKIIFVLSHSFIDSEWCNYELYFAHQRAVGLGYEDVILVVKEAIDPQSLPHKFCKLRKMLGTKTYLEWPAEPSRQPFFWMQLRSVLGKPGVIDEAQETGSLASIEIELPAAAATLPEEETAVDVTMVPSS</sequence>
<dbReference type="PROSITE" id="PS50104">
    <property type="entry name" value="TIR"/>
    <property type="match status" value="1"/>
</dbReference>
<evidence type="ECO:0000256" key="8">
    <source>
        <dbReference type="ARBA" id="ARBA00022859"/>
    </source>
</evidence>
<keyword evidence="14 16" id="KW-0395">Inflammatory response</keyword>
<dbReference type="InterPro" id="IPR001611">
    <property type="entry name" value="Leu-rich_rpt"/>
</dbReference>
<feature type="disulfide bond" evidence="17">
    <location>
        <begin position="436"/>
        <end position="459"/>
    </location>
</feature>
<dbReference type="PROSITE" id="PS51450">
    <property type="entry name" value="LRR"/>
    <property type="match status" value="2"/>
</dbReference>
<keyword evidence="21" id="KW-1185">Reference proteome</keyword>
<dbReference type="GO" id="GO:0002224">
    <property type="term" value="P:toll-like receptor signaling pathway"/>
    <property type="evidence" value="ECO:0007669"/>
    <property type="project" value="InterPro"/>
</dbReference>
<evidence type="ECO:0000256" key="2">
    <source>
        <dbReference type="ARBA" id="ARBA00009634"/>
    </source>
</evidence>
<evidence type="ECO:0000313" key="25">
    <source>
        <dbReference type="RefSeq" id="XP_025071086.1"/>
    </source>
</evidence>
<dbReference type="PIRSF" id="PIRSF037595">
    <property type="entry name" value="Toll-like_receptor"/>
    <property type="match status" value="1"/>
</dbReference>
<evidence type="ECO:0000256" key="14">
    <source>
        <dbReference type="ARBA" id="ARBA00023198"/>
    </source>
</evidence>
<evidence type="ECO:0000256" key="15">
    <source>
        <dbReference type="ARBA" id="ARBA00066192"/>
    </source>
</evidence>
<evidence type="ECO:0000256" key="16">
    <source>
        <dbReference type="PIRNR" id="PIRNR037595"/>
    </source>
</evidence>
<dbReference type="InterPro" id="IPR017241">
    <property type="entry name" value="Toll-like_receptor"/>
</dbReference>
<feature type="disulfide bond" evidence="17">
    <location>
        <begin position="355"/>
        <end position="384"/>
    </location>
</feature>
<dbReference type="GeneID" id="102384063"/>
<evidence type="ECO:0000256" key="5">
    <source>
        <dbReference type="ARBA" id="ARBA00022692"/>
    </source>
</evidence>
<dbReference type="Gene3D" id="3.40.50.10140">
    <property type="entry name" value="Toll/interleukin-1 receptor homology (TIR) domain"/>
    <property type="match status" value="1"/>
</dbReference>
<dbReference type="GO" id="GO:0045087">
    <property type="term" value="P:innate immune response"/>
    <property type="evidence" value="ECO:0007669"/>
    <property type="project" value="UniProtKB-UniRule"/>
</dbReference>
<evidence type="ECO:0000256" key="11">
    <source>
        <dbReference type="ARBA" id="ARBA00023136"/>
    </source>
</evidence>
<keyword evidence="13" id="KW-0325">Glycoprotein</keyword>
<dbReference type="SMR" id="A0A1U7SN65"/>
<evidence type="ECO:0000313" key="24">
    <source>
        <dbReference type="RefSeq" id="XP_025071085.1"/>
    </source>
</evidence>
<dbReference type="GO" id="GO:0006954">
    <property type="term" value="P:inflammatory response"/>
    <property type="evidence" value="ECO:0007669"/>
    <property type="project" value="UniProtKB-UniRule"/>
</dbReference>
<dbReference type="InterPro" id="IPR003591">
    <property type="entry name" value="Leu-rich_rpt_typical-subtyp"/>
</dbReference>
<dbReference type="GO" id="GO:0004888">
    <property type="term" value="F:transmembrane signaling receptor activity"/>
    <property type="evidence" value="ECO:0007669"/>
    <property type="project" value="InterPro"/>
</dbReference>
<comment type="subunit">
    <text evidence="15">Binds MYD88 (via TIR domain).</text>
</comment>
<dbReference type="RefSeq" id="XP_025071085.1">
    <property type="nucleotide sequence ID" value="XM_025215300.1"/>
</dbReference>
<keyword evidence="17" id="KW-1015">Disulfide bond</keyword>
<dbReference type="SMART" id="SM00255">
    <property type="entry name" value="TIR"/>
    <property type="match status" value="1"/>
</dbReference>
<comment type="similarity">
    <text evidence="2 16">Belongs to the Toll-like receptor family.</text>
</comment>
<evidence type="ECO:0000256" key="10">
    <source>
        <dbReference type="ARBA" id="ARBA00023027"/>
    </source>
</evidence>
<evidence type="ECO:0000256" key="13">
    <source>
        <dbReference type="ARBA" id="ARBA00023180"/>
    </source>
</evidence>
<keyword evidence="8 16" id="KW-0391">Immunity</keyword>
<evidence type="ECO:0000256" key="7">
    <source>
        <dbReference type="ARBA" id="ARBA00022737"/>
    </source>
</evidence>
<dbReference type="SMART" id="SM00082">
    <property type="entry name" value="LRRCT"/>
    <property type="match status" value="1"/>
</dbReference>
<organism evidence="22">
    <name type="scientific">Alligator sinensis</name>
    <name type="common">Chinese alligator</name>
    <dbReference type="NCBI Taxonomy" id="38654"/>
    <lineage>
        <taxon>Eukaryota</taxon>
        <taxon>Metazoa</taxon>
        <taxon>Chordata</taxon>
        <taxon>Craniata</taxon>
        <taxon>Vertebrata</taxon>
        <taxon>Euteleostomi</taxon>
        <taxon>Archelosauria</taxon>
        <taxon>Archosauria</taxon>
        <taxon>Crocodylia</taxon>
        <taxon>Alligatoridae</taxon>
        <taxon>Alligatorinae</taxon>
        <taxon>Alligator</taxon>
    </lineage>
</organism>
<dbReference type="RefSeq" id="XP_025071086.1">
    <property type="nucleotide sequence ID" value="XM_025215301.1"/>
</dbReference>
<comment type="subcellular location">
    <subcellularLocation>
        <location evidence="1">Membrane</location>
        <topology evidence="1">Single-pass type I membrane protein</topology>
    </subcellularLocation>
</comment>
<dbReference type="PANTHER" id="PTHR24365:SF26">
    <property type="entry name" value="TOLL-LIKE RECEPTOR 18"/>
    <property type="match status" value="1"/>
</dbReference>
<dbReference type="SUPFAM" id="SSF52200">
    <property type="entry name" value="Toll/Interleukin receptor TIR domain"/>
    <property type="match status" value="1"/>
</dbReference>
<evidence type="ECO:0000313" key="21">
    <source>
        <dbReference type="Proteomes" id="UP000189705"/>
    </source>
</evidence>
<evidence type="ECO:0000313" key="23">
    <source>
        <dbReference type="RefSeq" id="XP_025071084.1"/>
    </source>
</evidence>
<feature type="transmembrane region" description="Helical" evidence="18">
    <location>
        <begin position="599"/>
        <end position="620"/>
    </location>
</feature>
<evidence type="ECO:0000256" key="19">
    <source>
        <dbReference type="SAM" id="SignalP"/>
    </source>
</evidence>
<evidence type="ECO:0000313" key="22">
    <source>
        <dbReference type="RefSeq" id="XP_006033555.1"/>
    </source>
</evidence>
<feature type="chain" id="PRO_5044566463" evidence="19">
    <location>
        <begin position="27"/>
        <end position="837"/>
    </location>
</feature>
<dbReference type="FunFam" id="3.80.10.10:FF:000046">
    <property type="entry name" value="Toll-like receptor 2"/>
    <property type="match status" value="1"/>
</dbReference>
<dbReference type="AlphaFoldDB" id="A0A1U7SN65"/>
<dbReference type="KEGG" id="asn:102384063"/>
<dbReference type="Pfam" id="PF01582">
    <property type="entry name" value="TIR"/>
    <property type="match status" value="1"/>
</dbReference>
<evidence type="ECO:0000256" key="12">
    <source>
        <dbReference type="ARBA" id="ARBA00023170"/>
    </source>
</evidence>
<evidence type="ECO:0000256" key="4">
    <source>
        <dbReference type="ARBA" id="ARBA00022614"/>
    </source>
</evidence>
<reference evidence="22" key="1">
    <citation type="submission" date="2023-09" db="UniProtKB">
        <authorList>
            <consortium name="RefSeq"/>
        </authorList>
    </citation>
    <scope>IDENTIFICATION</scope>
</reference>
<feature type="domain" description="TIR" evidence="20">
    <location>
        <begin position="650"/>
        <end position="793"/>
    </location>
</feature>
<keyword evidence="3 16" id="KW-0399">Innate immunity</keyword>
<dbReference type="PRINTS" id="PR01537">
    <property type="entry name" value="INTRLKN1R1F"/>
</dbReference>
<dbReference type="Pfam" id="PF13855">
    <property type="entry name" value="LRR_8"/>
    <property type="match status" value="2"/>
</dbReference>
<keyword evidence="12 16" id="KW-0675">Receptor</keyword>
<keyword evidence="11 18" id="KW-0472">Membrane</keyword>
<proteinExistence type="inferred from homology"/>
<dbReference type="InterPro" id="IPR032675">
    <property type="entry name" value="LRR_dom_sf"/>
</dbReference>
<dbReference type="Proteomes" id="UP000189705">
    <property type="component" value="Unplaced"/>
</dbReference>
<dbReference type="Gene3D" id="3.80.10.10">
    <property type="entry name" value="Ribonuclease Inhibitor"/>
    <property type="match status" value="1"/>
</dbReference>
<accession>A0A1U7SN65</accession>
<dbReference type="PANTHER" id="PTHR24365">
    <property type="entry name" value="TOLL-LIKE RECEPTOR"/>
    <property type="match status" value="1"/>
</dbReference>
<dbReference type="SMART" id="SM00369">
    <property type="entry name" value="LRR_TYP"/>
    <property type="match status" value="7"/>
</dbReference>
<dbReference type="RefSeq" id="XP_006033555.1">
    <property type="nucleotide sequence ID" value="XM_006033493.3"/>
</dbReference>
<evidence type="ECO:0000256" key="17">
    <source>
        <dbReference type="PIRSR" id="PIRSR037595-2"/>
    </source>
</evidence>
<dbReference type="InterPro" id="IPR035897">
    <property type="entry name" value="Toll_tir_struct_dom_sf"/>
</dbReference>
<dbReference type="InterPro" id="IPR000157">
    <property type="entry name" value="TIR_dom"/>
</dbReference>
<dbReference type="eggNOG" id="KOG4641">
    <property type="taxonomic scope" value="Eukaryota"/>
</dbReference>
<feature type="signal peptide" evidence="19">
    <location>
        <begin position="1"/>
        <end position="26"/>
    </location>
</feature>
<protein>
    <submittedName>
        <fullName evidence="22 23">Toll-like receptor 2</fullName>
    </submittedName>
</protein>
<dbReference type="GO" id="GO:0005886">
    <property type="term" value="C:plasma membrane"/>
    <property type="evidence" value="ECO:0007669"/>
    <property type="project" value="TreeGrafter"/>
</dbReference>
<keyword evidence="7" id="KW-0677">Repeat</keyword>
<keyword evidence="5 18" id="KW-0812">Transmembrane</keyword>
<evidence type="ECO:0000256" key="1">
    <source>
        <dbReference type="ARBA" id="ARBA00004479"/>
    </source>
</evidence>
<evidence type="ECO:0000256" key="6">
    <source>
        <dbReference type="ARBA" id="ARBA00022729"/>
    </source>
</evidence>
<evidence type="ECO:0000256" key="3">
    <source>
        <dbReference type="ARBA" id="ARBA00022588"/>
    </source>
</evidence>
<dbReference type="InterPro" id="IPR000483">
    <property type="entry name" value="Cys-rich_flank_reg_C"/>
</dbReference>
<keyword evidence="6 19" id="KW-0732">Signal</keyword>
<keyword evidence="4" id="KW-0433">Leucine-rich repeat</keyword>
<dbReference type="STRING" id="38654.A0A1U7SN65"/>
<evidence type="ECO:0000259" key="20">
    <source>
        <dbReference type="PROSITE" id="PS50104"/>
    </source>
</evidence>
<dbReference type="SUPFAM" id="SSF52058">
    <property type="entry name" value="L domain-like"/>
    <property type="match status" value="2"/>
</dbReference>
<name>A0A1U7SN65_ALLSI</name>
<evidence type="ECO:0000256" key="18">
    <source>
        <dbReference type="SAM" id="Phobius"/>
    </source>
</evidence>
<keyword evidence="9 18" id="KW-1133">Transmembrane helix</keyword>